<protein>
    <recommendedName>
        <fullName evidence="3">Apea-like HEPN domain-containing protein</fullName>
    </recommendedName>
</protein>
<dbReference type="AlphaFoldDB" id="A0A066UB05"/>
<organism evidence="1 2">
    <name type="scientific">Moraxella bovoculi 237</name>
    <dbReference type="NCBI Taxonomy" id="743974"/>
    <lineage>
        <taxon>Bacteria</taxon>
        <taxon>Pseudomonadati</taxon>
        <taxon>Pseudomonadota</taxon>
        <taxon>Gammaproteobacteria</taxon>
        <taxon>Moraxellales</taxon>
        <taxon>Moraxellaceae</taxon>
        <taxon>Moraxella</taxon>
    </lineage>
</organism>
<proteinExistence type="predicted"/>
<keyword evidence="2" id="KW-1185">Reference proteome</keyword>
<accession>A0A066UB05</accession>
<evidence type="ECO:0000313" key="1">
    <source>
        <dbReference type="EMBL" id="KDN24596.1"/>
    </source>
</evidence>
<name>A0A066UB05_9GAMM</name>
<reference evidence="1 2" key="1">
    <citation type="journal article" date="2014" name="Genome Announc.">
        <title>Draft Genome Sequence of Moraxella bovoculi Strain 237T (ATCC BAA-1259T) Isolated from a Calf with Infectious Bovine Keratoconjunctivitis.</title>
        <authorList>
            <person name="Calcutt M.J."/>
            <person name="Foecking M.F."/>
            <person name="Martin N.T."/>
            <person name="Mhlanga-Mutangadura T."/>
            <person name="Reilly T.J."/>
        </authorList>
    </citation>
    <scope>NUCLEOTIDE SEQUENCE [LARGE SCALE GENOMIC DNA]</scope>
    <source>
        <strain evidence="1 2">237</strain>
    </source>
</reference>
<evidence type="ECO:0000313" key="2">
    <source>
        <dbReference type="Proteomes" id="UP000035860"/>
    </source>
</evidence>
<comment type="caution">
    <text evidence="1">The sequence shown here is derived from an EMBL/GenBank/DDBJ whole genome shotgun (WGS) entry which is preliminary data.</text>
</comment>
<dbReference type="eggNOG" id="ENOG502Z83Q">
    <property type="taxonomic scope" value="Bacteria"/>
</dbReference>
<sequence length="139" mass="16419">MSERSPDRANFLEFLNLICRLDLKDSIYHIIWQKFPQSIRVMLDNRYVFQPFWDYHNGKISEVAWLEDFDKSNKKAYQALADNDTHAILIVVFDRLYTLRNQIVHGGATYNSRVNRKQLQDGCQILLAIIPADYLNYFG</sequence>
<dbReference type="EMBL" id="AOMT01000031">
    <property type="protein sequence ID" value="KDN24596.1"/>
    <property type="molecule type" value="Genomic_DNA"/>
</dbReference>
<dbReference type="RefSeq" id="WP_227712713.1">
    <property type="nucleotide sequence ID" value="NZ_AOMT01000031.1"/>
</dbReference>
<dbReference type="Proteomes" id="UP000035860">
    <property type="component" value="Unassembled WGS sequence"/>
</dbReference>
<gene>
    <name evidence="1" type="ORF">MBO_08457</name>
</gene>
<evidence type="ECO:0008006" key="3">
    <source>
        <dbReference type="Google" id="ProtNLM"/>
    </source>
</evidence>